<dbReference type="PROSITE" id="PS00107">
    <property type="entry name" value="PROTEIN_KINASE_ATP"/>
    <property type="match status" value="1"/>
</dbReference>
<dbReference type="GO" id="GO:0005524">
    <property type="term" value="F:ATP binding"/>
    <property type="evidence" value="ECO:0007669"/>
    <property type="project" value="UniProtKB-UniRule"/>
</dbReference>
<gene>
    <name evidence="6" type="primary">CHEK2_2</name>
    <name evidence="6" type="ORF">MS3_00007174</name>
</gene>
<dbReference type="PANTHER" id="PTHR24347">
    <property type="entry name" value="SERINE/THREONINE-PROTEIN KINASE"/>
    <property type="match status" value="1"/>
</dbReference>
<name>A0A922ILW4_SCHHA</name>
<accession>A0A922ILW4</accession>
<protein>
    <submittedName>
        <fullName evidence="6">Checkpoint kinase 2, variant 3</fullName>
    </submittedName>
</protein>
<dbReference type="FunFam" id="3.30.200.20:FF:000255">
    <property type="entry name" value="serine/threonine-protein kinase Chk2 isoform X1"/>
    <property type="match status" value="1"/>
</dbReference>
<dbReference type="GeneID" id="24590011"/>
<dbReference type="SUPFAM" id="SSF49879">
    <property type="entry name" value="SMAD/FHA domain"/>
    <property type="match status" value="1"/>
</dbReference>
<reference evidence="6" key="1">
    <citation type="journal article" date="2012" name="Nat. Genet.">
        <title>Whole-genome sequence of Schistosoma haematobium.</title>
        <authorList>
            <person name="Young N.D."/>
            <person name="Jex A.R."/>
            <person name="Li B."/>
            <person name="Liu S."/>
            <person name="Yang L."/>
            <person name="Xiong Z."/>
            <person name="Li Y."/>
            <person name="Cantacessi C."/>
            <person name="Hall R.S."/>
            <person name="Xu X."/>
            <person name="Chen F."/>
            <person name="Wu X."/>
            <person name="Zerlotini A."/>
            <person name="Oliveira G."/>
            <person name="Hofmann A."/>
            <person name="Zhang G."/>
            <person name="Fang X."/>
            <person name="Kang Y."/>
            <person name="Campbell B.E."/>
            <person name="Loukas A."/>
            <person name="Ranganathan S."/>
            <person name="Rollinson D."/>
            <person name="Rinaldi G."/>
            <person name="Brindley P.J."/>
            <person name="Yang H."/>
            <person name="Wang J."/>
            <person name="Wang J."/>
            <person name="Gasser R.B."/>
        </authorList>
    </citation>
    <scope>NUCLEOTIDE SEQUENCE</scope>
</reference>
<dbReference type="Pfam" id="PF00498">
    <property type="entry name" value="FHA"/>
    <property type="match status" value="1"/>
</dbReference>
<sequence length="562" mass="63072">MADLPPTQDIDETHDYISQKIDSSIVWGRLLPLDSRFPSIDLINESYTFGRGDDCSFRFVLDMFDGSSQFTTVSKLHFKIVLESTSNSPLVFIHDLSSNGTFVNGSKIGRGKKQPLNNNDEISVSLKNLKCFIFSESSSARALYPAEVTDKYTVSKHIGRGAYGEVRLIFDKEYCEKYAMKIVQKKHFSLASKFGKPSTSSIASEVDILTRLNHPCIIQIYDVIDTTEAMYMVLELVEGGELFNRIVDLGQLNESDSKFLFLQMVIAVKYLHDHGITHRDLKPENILLTSKANRCLIKVTDFGVSKLVDEGTMLRTFCGTPDYLAPEVLKTAGCGTYTCVIDVWSLGVILYICLVGYPPFTKQRQDFDLETQIINGLYDFPKMFWHGISEEAINLIKHMLVVNPVDRSSIYDVLEDPWLIDAEIQNEVQQLISHASKTTVSSNHSQLNVSKQIYLSSLSQGISSNNHSPETTNPFDCHSNKPIDLLCPNDAHPSVDEHAADVENDSNNYTDERKESNQCFLTDKAVIRKRPTLSSLDSVLKSPKVLIISSNEKAINDQGESK</sequence>
<organism evidence="6 7">
    <name type="scientific">Schistosoma haematobium</name>
    <name type="common">Blood fluke</name>
    <dbReference type="NCBI Taxonomy" id="6185"/>
    <lineage>
        <taxon>Eukaryota</taxon>
        <taxon>Metazoa</taxon>
        <taxon>Spiralia</taxon>
        <taxon>Lophotrochozoa</taxon>
        <taxon>Platyhelminthes</taxon>
        <taxon>Trematoda</taxon>
        <taxon>Digenea</taxon>
        <taxon>Strigeidida</taxon>
        <taxon>Schistosomatoidea</taxon>
        <taxon>Schistosomatidae</taxon>
        <taxon>Schistosoma</taxon>
    </lineage>
</organism>
<feature type="domain" description="FHA" evidence="4">
    <location>
        <begin position="47"/>
        <end position="108"/>
    </location>
</feature>
<keyword evidence="2 3" id="KW-0067">ATP-binding</keyword>
<keyword evidence="7" id="KW-1185">Reference proteome</keyword>
<proteinExistence type="predicted"/>
<evidence type="ECO:0000259" key="4">
    <source>
        <dbReference type="PROSITE" id="PS50006"/>
    </source>
</evidence>
<dbReference type="InterPro" id="IPR000719">
    <property type="entry name" value="Prot_kinase_dom"/>
</dbReference>
<dbReference type="InterPro" id="IPR011009">
    <property type="entry name" value="Kinase-like_dom_sf"/>
</dbReference>
<dbReference type="OrthoDB" id="40902at2759"/>
<reference evidence="6" key="3">
    <citation type="submission" date="2021-06" db="EMBL/GenBank/DDBJ databases">
        <title>Chromosome-level genome assembly for S. haematobium.</title>
        <authorList>
            <person name="Stroehlein A.J."/>
        </authorList>
    </citation>
    <scope>NUCLEOTIDE SEQUENCE</scope>
</reference>
<evidence type="ECO:0000313" key="7">
    <source>
        <dbReference type="Proteomes" id="UP000471633"/>
    </source>
</evidence>
<dbReference type="RefSeq" id="XP_035588502.2">
    <property type="nucleotide sequence ID" value="XM_035731079.2"/>
</dbReference>
<evidence type="ECO:0000256" key="3">
    <source>
        <dbReference type="PROSITE-ProRule" id="PRU10141"/>
    </source>
</evidence>
<dbReference type="Gene3D" id="1.10.510.10">
    <property type="entry name" value="Transferase(Phosphotransferase) domain 1"/>
    <property type="match status" value="1"/>
</dbReference>
<dbReference type="Gene3D" id="2.60.200.20">
    <property type="match status" value="1"/>
</dbReference>
<feature type="domain" description="Protein kinase" evidence="5">
    <location>
        <begin position="152"/>
        <end position="419"/>
    </location>
</feature>
<dbReference type="Proteomes" id="UP000471633">
    <property type="component" value="Unassembled WGS sequence"/>
</dbReference>
<dbReference type="PROSITE" id="PS50011">
    <property type="entry name" value="PROTEIN_KINASE_DOM"/>
    <property type="match status" value="1"/>
</dbReference>
<feature type="binding site" evidence="3">
    <location>
        <position position="181"/>
    </location>
    <ligand>
        <name>ATP</name>
        <dbReference type="ChEBI" id="CHEBI:30616"/>
    </ligand>
</feature>
<dbReference type="InterPro" id="IPR000253">
    <property type="entry name" value="FHA_dom"/>
</dbReference>
<dbReference type="SMART" id="SM00240">
    <property type="entry name" value="FHA"/>
    <property type="match status" value="1"/>
</dbReference>
<evidence type="ECO:0000256" key="1">
    <source>
        <dbReference type="ARBA" id="ARBA00022741"/>
    </source>
</evidence>
<dbReference type="SUPFAM" id="SSF56112">
    <property type="entry name" value="Protein kinase-like (PK-like)"/>
    <property type="match status" value="1"/>
</dbReference>
<dbReference type="SMART" id="SM00220">
    <property type="entry name" value="S_TKc"/>
    <property type="match status" value="1"/>
</dbReference>
<comment type="caution">
    <text evidence="6">The sequence shown here is derived from an EMBL/GenBank/DDBJ whole genome shotgun (WGS) entry which is preliminary data.</text>
</comment>
<dbReference type="InterPro" id="IPR017441">
    <property type="entry name" value="Protein_kinase_ATP_BS"/>
</dbReference>
<dbReference type="CDD" id="cd22666">
    <property type="entry name" value="FHA_CHK2"/>
    <property type="match status" value="1"/>
</dbReference>
<keyword evidence="1 3" id="KW-0547">Nucleotide-binding</keyword>
<reference evidence="6" key="2">
    <citation type="journal article" date="2019" name="Gigascience">
        <title>High-quality Schistosoma haematobium genome achieved by single-molecule and long-range sequencing.</title>
        <authorList>
            <person name="Stroehlein A.J."/>
            <person name="Korhonen P.K."/>
            <person name="Chong T.M."/>
            <person name="Lim Y.L."/>
            <person name="Chan K.G."/>
            <person name="Webster B."/>
            <person name="Rollinson D."/>
            <person name="Brindley P.J."/>
            <person name="Gasser R.B."/>
            <person name="Young N.D."/>
        </authorList>
    </citation>
    <scope>NUCLEOTIDE SEQUENCE</scope>
</reference>
<dbReference type="FunFam" id="1.10.510.10:FF:000571">
    <property type="entry name" value="Maternal embryonic leucine zipper kinase"/>
    <property type="match status" value="1"/>
</dbReference>
<dbReference type="EMBL" id="AMPZ03000005">
    <property type="protein sequence ID" value="KAH9582399.1"/>
    <property type="molecule type" value="Genomic_DNA"/>
</dbReference>
<dbReference type="Gene3D" id="3.30.200.20">
    <property type="entry name" value="Phosphorylase Kinase, domain 1"/>
    <property type="match status" value="1"/>
</dbReference>
<reference evidence="6" key="4">
    <citation type="journal article" date="2022" name="PLoS Pathog.">
        <title>Chromosome-level genome of Schistosoma haematobium underpins genome-wide explorations of molecular variation.</title>
        <authorList>
            <person name="Stroehlein A.J."/>
            <person name="Korhonen P.K."/>
            <person name="Lee V.V."/>
            <person name="Ralph S.A."/>
            <person name="Mentink-Kane M."/>
            <person name="You H."/>
            <person name="McManus D.P."/>
            <person name="Tchuente L.T."/>
            <person name="Stothard J.R."/>
            <person name="Kaur P."/>
            <person name="Dudchenko O."/>
            <person name="Aiden E.L."/>
            <person name="Yang B."/>
            <person name="Yang H."/>
            <person name="Emery A.M."/>
            <person name="Webster B.L."/>
            <person name="Brindley P.J."/>
            <person name="Rollinson D."/>
            <person name="Chang B.C.H."/>
            <person name="Gasser R.B."/>
            <person name="Young N.D."/>
        </authorList>
    </citation>
    <scope>NUCLEOTIDE SEQUENCE</scope>
</reference>
<keyword evidence="6" id="KW-0418">Kinase</keyword>
<dbReference type="CTD" id="24590011"/>
<dbReference type="InterPro" id="IPR008271">
    <property type="entry name" value="Ser/Thr_kinase_AS"/>
</dbReference>
<keyword evidence="6" id="KW-0808">Transferase</keyword>
<dbReference type="PROSITE" id="PS00108">
    <property type="entry name" value="PROTEIN_KINASE_ST"/>
    <property type="match status" value="1"/>
</dbReference>
<evidence type="ECO:0000313" key="6">
    <source>
        <dbReference type="EMBL" id="KAH9582399.1"/>
    </source>
</evidence>
<evidence type="ECO:0000259" key="5">
    <source>
        <dbReference type="PROSITE" id="PS50011"/>
    </source>
</evidence>
<dbReference type="PROSITE" id="PS50006">
    <property type="entry name" value="FHA_DOMAIN"/>
    <property type="match status" value="1"/>
</dbReference>
<dbReference type="KEGG" id="shx:MS3_00007174"/>
<dbReference type="InterPro" id="IPR008984">
    <property type="entry name" value="SMAD_FHA_dom_sf"/>
</dbReference>
<dbReference type="Pfam" id="PF00069">
    <property type="entry name" value="Pkinase"/>
    <property type="match status" value="1"/>
</dbReference>
<evidence type="ECO:0000256" key="2">
    <source>
        <dbReference type="ARBA" id="ARBA00022840"/>
    </source>
</evidence>
<dbReference type="AlphaFoldDB" id="A0A922ILW4"/>
<dbReference type="GO" id="GO:0004672">
    <property type="term" value="F:protein kinase activity"/>
    <property type="evidence" value="ECO:0007669"/>
    <property type="project" value="InterPro"/>
</dbReference>